<gene>
    <name evidence="5" type="ORF">K444DRAFT_665520</name>
</gene>
<dbReference type="RefSeq" id="XP_024733983.1">
    <property type="nucleotide sequence ID" value="XM_024887076.1"/>
</dbReference>
<feature type="domain" description="O-methyltransferase C-terminal" evidence="4">
    <location>
        <begin position="256"/>
        <end position="403"/>
    </location>
</feature>
<dbReference type="GeneID" id="36595152"/>
<evidence type="ECO:0000259" key="4">
    <source>
        <dbReference type="Pfam" id="PF00891"/>
    </source>
</evidence>
<dbReference type="PANTHER" id="PTHR43712">
    <property type="entry name" value="PUTATIVE (AFU_ORTHOLOGUE AFUA_4G14580)-RELATED"/>
    <property type="match status" value="1"/>
</dbReference>
<reference evidence="5 6" key="1">
    <citation type="submission" date="2016-04" db="EMBL/GenBank/DDBJ databases">
        <title>A degradative enzymes factory behind the ericoid mycorrhizal symbiosis.</title>
        <authorList>
            <consortium name="DOE Joint Genome Institute"/>
            <person name="Martino E."/>
            <person name="Morin E."/>
            <person name="Grelet G."/>
            <person name="Kuo A."/>
            <person name="Kohler A."/>
            <person name="Daghino S."/>
            <person name="Barry K."/>
            <person name="Choi C."/>
            <person name="Cichocki N."/>
            <person name="Clum A."/>
            <person name="Copeland A."/>
            <person name="Hainaut M."/>
            <person name="Haridas S."/>
            <person name="Labutti K."/>
            <person name="Lindquist E."/>
            <person name="Lipzen A."/>
            <person name="Khouja H.-R."/>
            <person name="Murat C."/>
            <person name="Ohm R."/>
            <person name="Olson A."/>
            <person name="Spatafora J."/>
            <person name="Veneault-Fourrey C."/>
            <person name="Henrissat B."/>
            <person name="Grigoriev I."/>
            <person name="Martin F."/>
            <person name="Perotto S."/>
        </authorList>
    </citation>
    <scope>NUCLEOTIDE SEQUENCE [LARGE SCALE GENOMIC DNA]</scope>
    <source>
        <strain evidence="5 6">E</strain>
    </source>
</reference>
<keyword evidence="1 5" id="KW-0489">Methyltransferase</keyword>
<dbReference type="Pfam" id="PF00891">
    <property type="entry name" value="Methyltransf_2"/>
    <property type="match status" value="1"/>
</dbReference>
<dbReference type="InterPro" id="IPR001077">
    <property type="entry name" value="COMT_C"/>
</dbReference>
<dbReference type="SUPFAM" id="SSF46785">
    <property type="entry name" value="Winged helix' DNA-binding domain"/>
    <property type="match status" value="1"/>
</dbReference>
<sequence>MELQNPTLKDLATAINKNVSIIDSCLEHSSLPKPSFAIDGLRSWDHPELDEAQEARIALIDAATDLMHLAMGPFEYLRTEYIAVFEAVPLTGSITYAELAKKCSLPEPRLQRWMRHAISKRIFWAPTKDSVAHTITSAEFARDETAWAWVGHNVEEIGPAAAKIMEQTDRFGDGTNPAEAAVALAHFEGKYASPFDWLENDGVGEPKLLGGKLDKSDRTKGWRARRFGNTMKYLTSGGGHSSSHVHGFDWDALGEASVVDVGGSSGHLAIELATKHPKLSVTVQDLPTLEQQFEDNLPPGLKSRVSFQVHDFMKPQKIPADVYFYRFIFHDWPDNMSVQIIQNNVPAMKRGSRIIVMDGVMPEPGETSNFVLRMNTSMDLQMMAAFNAKERRKEDWINLFREADKRLVVKQFLQPRGSALTLIEVVLDG</sequence>
<name>A0A2J6T235_9HELO</name>
<keyword evidence="6" id="KW-1185">Reference proteome</keyword>
<evidence type="ECO:0000256" key="2">
    <source>
        <dbReference type="ARBA" id="ARBA00022679"/>
    </source>
</evidence>
<dbReference type="Proteomes" id="UP000235371">
    <property type="component" value="Unassembled WGS sequence"/>
</dbReference>
<dbReference type="AlphaFoldDB" id="A0A2J6T235"/>
<dbReference type="InterPro" id="IPR036388">
    <property type="entry name" value="WH-like_DNA-bd_sf"/>
</dbReference>
<dbReference type="CDD" id="cd02440">
    <property type="entry name" value="AdoMet_MTases"/>
    <property type="match status" value="1"/>
</dbReference>
<dbReference type="InterPro" id="IPR029063">
    <property type="entry name" value="SAM-dependent_MTases_sf"/>
</dbReference>
<evidence type="ECO:0000256" key="3">
    <source>
        <dbReference type="ARBA" id="ARBA00022691"/>
    </source>
</evidence>
<keyword evidence="2 5" id="KW-0808">Transferase</keyword>
<dbReference type="PROSITE" id="PS51683">
    <property type="entry name" value="SAM_OMT_II"/>
    <property type="match status" value="1"/>
</dbReference>
<dbReference type="OrthoDB" id="1606438at2759"/>
<dbReference type="SUPFAM" id="SSF53335">
    <property type="entry name" value="S-adenosyl-L-methionine-dependent methyltransferases"/>
    <property type="match status" value="1"/>
</dbReference>
<dbReference type="GO" id="GO:0032259">
    <property type="term" value="P:methylation"/>
    <property type="evidence" value="ECO:0007669"/>
    <property type="project" value="UniProtKB-KW"/>
</dbReference>
<accession>A0A2J6T235</accession>
<protein>
    <submittedName>
        <fullName evidence="5">S-adenosyl-L-methionine-dependent methyltransferase</fullName>
    </submittedName>
</protein>
<dbReference type="STRING" id="1095630.A0A2J6T235"/>
<organism evidence="5 6">
    <name type="scientific">Hyaloscypha bicolor E</name>
    <dbReference type="NCBI Taxonomy" id="1095630"/>
    <lineage>
        <taxon>Eukaryota</taxon>
        <taxon>Fungi</taxon>
        <taxon>Dikarya</taxon>
        <taxon>Ascomycota</taxon>
        <taxon>Pezizomycotina</taxon>
        <taxon>Leotiomycetes</taxon>
        <taxon>Helotiales</taxon>
        <taxon>Hyaloscyphaceae</taxon>
        <taxon>Hyaloscypha</taxon>
        <taxon>Hyaloscypha bicolor</taxon>
    </lineage>
</organism>
<dbReference type="Gene3D" id="3.40.50.150">
    <property type="entry name" value="Vaccinia Virus protein VP39"/>
    <property type="match status" value="1"/>
</dbReference>
<proteinExistence type="predicted"/>
<evidence type="ECO:0000313" key="5">
    <source>
        <dbReference type="EMBL" id="PMD57079.1"/>
    </source>
</evidence>
<dbReference type="GO" id="GO:0008171">
    <property type="term" value="F:O-methyltransferase activity"/>
    <property type="evidence" value="ECO:0007669"/>
    <property type="project" value="InterPro"/>
</dbReference>
<dbReference type="PANTHER" id="PTHR43712:SF5">
    <property type="entry name" value="O-METHYLTRANSFERASE ASQN-RELATED"/>
    <property type="match status" value="1"/>
</dbReference>
<evidence type="ECO:0000313" key="6">
    <source>
        <dbReference type="Proteomes" id="UP000235371"/>
    </source>
</evidence>
<dbReference type="EMBL" id="KZ613847">
    <property type="protein sequence ID" value="PMD57079.1"/>
    <property type="molecule type" value="Genomic_DNA"/>
</dbReference>
<dbReference type="InterPro" id="IPR036390">
    <property type="entry name" value="WH_DNA-bd_sf"/>
</dbReference>
<dbReference type="InterPro" id="IPR016461">
    <property type="entry name" value="COMT-like"/>
</dbReference>
<dbReference type="InParanoid" id="A0A2J6T235"/>
<dbReference type="Gene3D" id="1.10.10.10">
    <property type="entry name" value="Winged helix-like DNA-binding domain superfamily/Winged helix DNA-binding domain"/>
    <property type="match status" value="1"/>
</dbReference>
<evidence type="ECO:0000256" key="1">
    <source>
        <dbReference type="ARBA" id="ARBA00022603"/>
    </source>
</evidence>
<keyword evidence="3" id="KW-0949">S-adenosyl-L-methionine</keyword>